<dbReference type="InterPro" id="IPR042095">
    <property type="entry name" value="SUMF_sf"/>
</dbReference>
<evidence type="ECO:0000256" key="3">
    <source>
        <dbReference type="ARBA" id="ARBA00037882"/>
    </source>
</evidence>
<evidence type="ECO:0000256" key="2">
    <source>
        <dbReference type="ARBA" id="ARBA00023004"/>
    </source>
</evidence>
<dbReference type="InterPro" id="IPR005532">
    <property type="entry name" value="SUMF_dom"/>
</dbReference>
<reference evidence="6" key="1">
    <citation type="journal article" date="2020" name="Nat. Commun.">
        <title>Large-scale genome sequencing of mycorrhizal fungi provides insights into the early evolution of symbiotic traits.</title>
        <authorList>
            <person name="Miyauchi S."/>
            <person name="Kiss E."/>
            <person name="Kuo A."/>
            <person name="Drula E."/>
            <person name="Kohler A."/>
            <person name="Sanchez-Garcia M."/>
            <person name="Morin E."/>
            <person name="Andreopoulos B."/>
            <person name="Barry K.W."/>
            <person name="Bonito G."/>
            <person name="Buee M."/>
            <person name="Carver A."/>
            <person name="Chen C."/>
            <person name="Cichocki N."/>
            <person name="Clum A."/>
            <person name="Culley D."/>
            <person name="Crous P.W."/>
            <person name="Fauchery L."/>
            <person name="Girlanda M."/>
            <person name="Hayes R.D."/>
            <person name="Keri Z."/>
            <person name="LaButti K."/>
            <person name="Lipzen A."/>
            <person name="Lombard V."/>
            <person name="Magnuson J."/>
            <person name="Maillard F."/>
            <person name="Murat C."/>
            <person name="Nolan M."/>
            <person name="Ohm R.A."/>
            <person name="Pangilinan J."/>
            <person name="Pereira M.F."/>
            <person name="Perotto S."/>
            <person name="Peter M."/>
            <person name="Pfister S."/>
            <person name="Riley R."/>
            <person name="Sitrit Y."/>
            <person name="Stielow J.B."/>
            <person name="Szollosi G."/>
            <person name="Zifcakova L."/>
            <person name="Stursova M."/>
            <person name="Spatafora J.W."/>
            <person name="Tedersoo L."/>
            <person name="Vaario L.M."/>
            <person name="Yamada A."/>
            <person name="Yan M."/>
            <person name="Wang P."/>
            <person name="Xu J."/>
            <person name="Bruns T."/>
            <person name="Baldrian P."/>
            <person name="Vilgalys R."/>
            <person name="Dunand C."/>
            <person name="Henrissat B."/>
            <person name="Grigoriev I.V."/>
            <person name="Hibbett D."/>
            <person name="Nagy L.G."/>
            <person name="Martin F.M."/>
        </authorList>
    </citation>
    <scope>NUCLEOTIDE SEQUENCE</scope>
    <source>
        <strain evidence="6">UH-Tt-Lm1</strain>
    </source>
</reference>
<dbReference type="EMBL" id="WIUZ02000012">
    <property type="protein sequence ID" value="KAF9782071.1"/>
    <property type="molecule type" value="Genomic_DNA"/>
</dbReference>
<name>A0A9P6L495_9AGAM</name>
<gene>
    <name evidence="6" type="ORF">BJ322DRAFT_192652</name>
</gene>
<dbReference type="AlphaFoldDB" id="A0A9P6L495"/>
<reference evidence="6" key="2">
    <citation type="submission" date="2020-11" db="EMBL/GenBank/DDBJ databases">
        <authorList>
            <consortium name="DOE Joint Genome Institute"/>
            <person name="Kuo A."/>
            <person name="Miyauchi S."/>
            <person name="Kiss E."/>
            <person name="Drula E."/>
            <person name="Kohler A."/>
            <person name="Sanchez-Garcia M."/>
            <person name="Andreopoulos B."/>
            <person name="Barry K.W."/>
            <person name="Bonito G."/>
            <person name="Buee M."/>
            <person name="Carver A."/>
            <person name="Chen C."/>
            <person name="Cichocki N."/>
            <person name="Clum A."/>
            <person name="Culley D."/>
            <person name="Crous P.W."/>
            <person name="Fauchery L."/>
            <person name="Girlanda M."/>
            <person name="Hayes R."/>
            <person name="Keri Z."/>
            <person name="Labutti K."/>
            <person name="Lipzen A."/>
            <person name="Lombard V."/>
            <person name="Magnuson J."/>
            <person name="Maillard F."/>
            <person name="Morin E."/>
            <person name="Murat C."/>
            <person name="Nolan M."/>
            <person name="Ohm R."/>
            <person name="Pangilinan J."/>
            <person name="Pereira M."/>
            <person name="Perotto S."/>
            <person name="Peter M."/>
            <person name="Riley R."/>
            <person name="Sitrit Y."/>
            <person name="Stielow B."/>
            <person name="Szollosi G."/>
            <person name="Zifcakova L."/>
            <person name="Stursova M."/>
            <person name="Spatafora J.W."/>
            <person name="Tedersoo L."/>
            <person name="Vaario L.-M."/>
            <person name="Yamada A."/>
            <person name="Yan M."/>
            <person name="Wang P."/>
            <person name="Xu J."/>
            <person name="Bruns T."/>
            <person name="Baldrian P."/>
            <person name="Vilgalys R."/>
            <person name="Henrissat B."/>
            <person name="Grigoriev I.V."/>
            <person name="Hibbett D."/>
            <person name="Nagy L.G."/>
            <person name="Martin F.M."/>
        </authorList>
    </citation>
    <scope>NUCLEOTIDE SEQUENCE</scope>
    <source>
        <strain evidence="6">UH-Tt-Lm1</strain>
    </source>
</reference>
<dbReference type="Pfam" id="PF03781">
    <property type="entry name" value="FGE-sulfatase"/>
    <property type="match status" value="2"/>
</dbReference>
<organism evidence="6 7">
    <name type="scientific">Thelephora terrestris</name>
    <dbReference type="NCBI Taxonomy" id="56493"/>
    <lineage>
        <taxon>Eukaryota</taxon>
        <taxon>Fungi</taxon>
        <taxon>Dikarya</taxon>
        <taxon>Basidiomycota</taxon>
        <taxon>Agaricomycotina</taxon>
        <taxon>Agaricomycetes</taxon>
        <taxon>Thelephorales</taxon>
        <taxon>Thelephoraceae</taxon>
        <taxon>Thelephora</taxon>
    </lineage>
</organism>
<dbReference type="InterPro" id="IPR016187">
    <property type="entry name" value="CTDL_fold"/>
</dbReference>
<feature type="domain" description="Sulfatase-modifying factor enzyme-like" evidence="4">
    <location>
        <begin position="441"/>
        <end position="514"/>
    </location>
</feature>
<dbReference type="PANTHER" id="PTHR43397:SF1">
    <property type="entry name" value="ERGOTHIONEINE BIOSYNTHESIS PROTEIN 1"/>
    <property type="match status" value="1"/>
</dbReference>
<dbReference type="Proteomes" id="UP000736335">
    <property type="component" value="Unassembled WGS sequence"/>
</dbReference>
<accession>A0A9P6L495</accession>
<keyword evidence="2" id="KW-0408">Iron</keyword>
<dbReference type="SUPFAM" id="SSF56436">
    <property type="entry name" value="C-type lectin-like"/>
    <property type="match status" value="1"/>
</dbReference>
<keyword evidence="7" id="KW-1185">Reference proteome</keyword>
<dbReference type="PANTHER" id="PTHR43397">
    <property type="entry name" value="ERGOTHIONEINE BIOSYNTHESIS PROTEIN 1"/>
    <property type="match status" value="1"/>
</dbReference>
<dbReference type="Gene3D" id="3.90.1580.10">
    <property type="entry name" value="paralog of FGE (formylglycine-generating enzyme)"/>
    <property type="match status" value="2"/>
</dbReference>
<comment type="pathway">
    <text evidence="3">Amino-acid biosynthesis; ergothioneine biosynthesis.</text>
</comment>
<comment type="caution">
    <text evidence="6">The sequence shown here is derived from an EMBL/GenBank/DDBJ whole genome shotgun (WGS) entry which is preliminary data.</text>
</comment>
<evidence type="ECO:0000259" key="5">
    <source>
        <dbReference type="Pfam" id="PF12867"/>
    </source>
</evidence>
<evidence type="ECO:0000259" key="4">
    <source>
        <dbReference type="Pfam" id="PF03781"/>
    </source>
</evidence>
<evidence type="ECO:0000256" key="1">
    <source>
        <dbReference type="ARBA" id="ARBA00023002"/>
    </source>
</evidence>
<feature type="domain" description="Sulfatase-modifying factor enzyme-like" evidence="4">
    <location>
        <begin position="302"/>
        <end position="401"/>
    </location>
</feature>
<evidence type="ECO:0000313" key="7">
    <source>
        <dbReference type="Proteomes" id="UP000736335"/>
    </source>
</evidence>
<dbReference type="Pfam" id="PF12867">
    <property type="entry name" value="DinB_2"/>
    <property type="match status" value="1"/>
</dbReference>
<keyword evidence="1" id="KW-0560">Oxidoreductase</keyword>
<protein>
    <submittedName>
        <fullName evidence="6">C-type lectin protein</fullName>
    </submittedName>
</protein>
<evidence type="ECO:0000313" key="6">
    <source>
        <dbReference type="EMBL" id="KAF9782071.1"/>
    </source>
</evidence>
<proteinExistence type="predicted"/>
<dbReference type="InterPro" id="IPR051128">
    <property type="entry name" value="EgtD_Methyltrsf_superfamily"/>
</dbReference>
<dbReference type="InterPro" id="IPR024775">
    <property type="entry name" value="DinB-like"/>
</dbReference>
<sequence length="517" mass="58744">MYRASLHGHVTVHDIQLPQINMSEIKHTFVSTLNLLAVCGLRSLLILEHEDVFLHIVERPSLSFTTLSSKPGPRFGVPTVQEFREMWRAWDLVTLGMIPSHVLHAKPIDLRHKCLFYLGHIPTFYNILLSKLLQQPYVEPRKFTTIFERGIDPHVDDPDHCHSHSEVPERDEDWPTLSEVVRYRDRVRERVLDLYQELESGKRILSQRLARTLTMVLEHDAFHIETLLYMIIQKASSDCSGTLPPPGIHAPVWDELVKRWDALPAPVHPSIELGPEMIVVGRDDSELDDLAADDNLDVESHEFGWDNESPSRQVEVGRFKVDFQPITVKEFYEFWVGGADEGVSSNLPANWVEDGGQIKVRSLYGPVPMEIAGNWPMIGSFDELSVYAESKGGRIPTEPELRLFLDRFNIGYEEGGNVGFRNWHPCPPTAGGPLDGGRGSNGGVWEWTSTVFDTHDGFVGTSIFPGYSSDFFDQKHHVVLGGSYATTPRLAGRKTLRNFYQRNYRYAWTSARVAYDV</sequence>
<feature type="domain" description="DinB-like" evidence="5">
    <location>
        <begin position="98"/>
        <end position="226"/>
    </location>
</feature>
<dbReference type="OrthoDB" id="659at2759"/>